<dbReference type="PATRIC" id="fig|632772.20.peg.7548"/>
<protein>
    <submittedName>
        <fullName evidence="1">Putative transposase</fullName>
    </submittedName>
</protein>
<dbReference type="EMBL" id="AP011115">
    <property type="protein sequence ID" value="BAH55479.1"/>
    <property type="molecule type" value="Genomic_DNA"/>
</dbReference>
<evidence type="ECO:0000313" key="1">
    <source>
        <dbReference type="EMBL" id="BAH55479.1"/>
    </source>
</evidence>
<reference evidence="1 2" key="1">
    <citation type="submission" date="2009-03" db="EMBL/GenBank/DDBJ databases">
        <title>Comparison of the complete genome sequences of Rhodococcus erythropolis PR4 and Rhodococcus opacus B4.</title>
        <authorList>
            <person name="Takarada H."/>
            <person name="Sekine M."/>
            <person name="Hosoyama A."/>
            <person name="Yamada R."/>
            <person name="Fujisawa T."/>
            <person name="Omata S."/>
            <person name="Shimizu A."/>
            <person name="Tsukatani N."/>
            <person name="Tanikawa S."/>
            <person name="Fujita N."/>
            <person name="Harayama S."/>
        </authorList>
    </citation>
    <scope>NUCLEOTIDE SEQUENCE [LARGE SCALE GENOMIC DNA]</scope>
    <source>
        <strain evidence="1 2">B4</strain>
    </source>
</reference>
<dbReference type="HOGENOM" id="CLU_2603716_0_0_11"/>
<name>C1B668_RHOOB</name>
<sequence>MTAGLACSALGHAIALRNPVGTIVHSDRVNRFRSHVFVDALFKKWVTRFHAAGQRVPAPKKSDVETQERDVGWRWGVGI</sequence>
<dbReference type="STRING" id="632772.ROP_72320"/>
<gene>
    <name evidence="1" type="ordered locus">ROP_72320</name>
</gene>
<dbReference type="KEGG" id="rop:ROP_72320"/>
<proteinExistence type="predicted"/>
<organism evidence="1 2">
    <name type="scientific">Rhodococcus opacus (strain B4)</name>
    <dbReference type="NCBI Taxonomy" id="632772"/>
    <lineage>
        <taxon>Bacteria</taxon>
        <taxon>Bacillati</taxon>
        <taxon>Actinomycetota</taxon>
        <taxon>Actinomycetes</taxon>
        <taxon>Mycobacteriales</taxon>
        <taxon>Nocardiaceae</taxon>
        <taxon>Rhodococcus</taxon>
    </lineage>
</organism>
<evidence type="ECO:0000313" key="2">
    <source>
        <dbReference type="Proteomes" id="UP000002212"/>
    </source>
</evidence>
<dbReference type="AlphaFoldDB" id="C1B668"/>
<dbReference type="Proteomes" id="UP000002212">
    <property type="component" value="Chromosome"/>
</dbReference>
<accession>C1B668</accession>